<sequence>MTITDDTKYAIFSDDTDEQLAGPMDYWTAVDWVVEHREEFPDVPVTARVVETRDG</sequence>
<evidence type="ECO:0000313" key="1">
    <source>
        <dbReference type="EMBL" id="MBO2461495.1"/>
    </source>
</evidence>
<dbReference type="Proteomes" id="UP000680206">
    <property type="component" value="Unassembled WGS sequence"/>
</dbReference>
<accession>A0ABS3RXK9</accession>
<evidence type="ECO:0000313" key="2">
    <source>
        <dbReference type="Proteomes" id="UP000680206"/>
    </source>
</evidence>
<name>A0ABS3RXK9_9ACTN</name>
<dbReference type="RefSeq" id="WP_208244854.1">
    <property type="nucleotide sequence ID" value="NZ_JAGEPF010000018.1"/>
</dbReference>
<keyword evidence="2" id="KW-1185">Reference proteome</keyword>
<proteinExistence type="predicted"/>
<organism evidence="1 2">
    <name type="scientific">Actinomadura violacea</name>
    <dbReference type="NCBI Taxonomy" id="2819934"/>
    <lineage>
        <taxon>Bacteria</taxon>
        <taxon>Bacillati</taxon>
        <taxon>Actinomycetota</taxon>
        <taxon>Actinomycetes</taxon>
        <taxon>Streptosporangiales</taxon>
        <taxon>Thermomonosporaceae</taxon>
        <taxon>Actinomadura</taxon>
    </lineage>
</organism>
<dbReference type="EMBL" id="JAGEPF010000018">
    <property type="protein sequence ID" value="MBO2461495.1"/>
    <property type="molecule type" value="Genomic_DNA"/>
</dbReference>
<reference evidence="1 2" key="1">
    <citation type="submission" date="2021-03" db="EMBL/GenBank/DDBJ databases">
        <title>Actinomadura violae sp. nov., isolated from lichen in Thailand.</title>
        <authorList>
            <person name="Kanchanasin P."/>
            <person name="Saeng-In P."/>
            <person name="Phongsopitanun W."/>
            <person name="Yuki M."/>
            <person name="Kudo T."/>
            <person name="Ohkuma M."/>
            <person name="Tanasupawat S."/>
        </authorList>
    </citation>
    <scope>NUCLEOTIDE SEQUENCE [LARGE SCALE GENOMIC DNA]</scope>
    <source>
        <strain evidence="1 2">LCR2-06</strain>
    </source>
</reference>
<gene>
    <name evidence="1" type="ORF">J4709_28325</name>
</gene>
<comment type="caution">
    <text evidence="1">The sequence shown here is derived from an EMBL/GenBank/DDBJ whole genome shotgun (WGS) entry which is preliminary data.</text>
</comment>
<protein>
    <submittedName>
        <fullName evidence="1">Uncharacterized protein</fullName>
    </submittedName>
</protein>